<dbReference type="Proteomes" id="UP000003179">
    <property type="component" value="Unassembled WGS sequence"/>
</dbReference>
<dbReference type="PANTHER" id="PTHR11614">
    <property type="entry name" value="PHOSPHOLIPASE-RELATED"/>
    <property type="match status" value="1"/>
</dbReference>
<name>A0ABP2K7X4_9ACTN</name>
<dbReference type="InterPro" id="IPR029058">
    <property type="entry name" value="AB_hydrolase_fold"/>
</dbReference>
<comment type="caution">
    <text evidence="2">The sequence shown here is derived from an EMBL/GenBank/DDBJ whole genome shotgun (WGS) entry which is preliminary data.</text>
</comment>
<evidence type="ECO:0000313" key="2">
    <source>
        <dbReference type="EMBL" id="EFS91905.1"/>
    </source>
</evidence>
<accession>A0ABP2K7X4</accession>
<keyword evidence="2" id="KW-0378">Hydrolase</keyword>
<dbReference type="GO" id="GO:0016787">
    <property type="term" value="F:hydrolase activity"/>
    <property type="evidence" value="ECO:0007669"/>
    <property type="project" value="UniProtKB-KW"/>
</dbReference>
<proteinExistence type="predicted"/>
<dbReference type="Gene3D" id="3.40.50.1820">
    <property type="entry name" value="alpha/beta hydrolase"/>
    <property type="match status" value="1"/>
</dbReference>
<dbReference type="EMBL" id="ADZU01000031">
    <property type="protein sequence ID" value="EFS91905.1"/>
    <property type="molecule type" value="Genomic_DNA"/>
</dbReference>
<organism evidence="2 3">
    <name type="scientific">Cutibacterium modestum HL044PA1</name>
    <dbReference type="NCBI Taxonomy" id="765109"/>
    <lineage>
        <taxon>Bacteria</taxon>
        <taxon>Bacillati</taxon>
        <taxon>Actinomycetota</taxon>
        <taxon>Actinomycetes</taxon>
        <taxon>Propionibacteriales</taxon>
        <taxon>Propionibacteriaceae</taxon>
        <taxon>Cutibacterium</taxon>
        <taxon>Cutibacterium modestum</taxon>
    </lineage>
</organism>
<evidence type="ECO:0000259" key="1">
    <source>
        <dbReference type="Pfam" id="PF12146"/>
    </source>
</evidence>
<protein>
    <submittedName>
        <fullName evidence="2">Hydrolase, alpha/beta domain protein</fullName>
    </submittedName>
</protein>
<dbReference type="SUPFAM" id="SSF53474">
    <property type="entry name" value="alpha/beta-Hydrolases"/>
    <property type="match status" value="1"/>
</dbReference>
<feature type="domain" description="Serine aminopeptidase S33" evidence="1">
    <location>
        <begin position="93"/>
        <end position="379"/>
    </location>
</feature>
<sequence length="397" mass="43893">MTFEAFVFRDEATQPTQRSILMSFPRKLSSLAIASTMAVTGVMATPALATTDTRPQPAAAAPATHQVQKSSGYFKTTDKLGTKLFYRKDIVPNAKGAIVLVHGLMENSSNYEYLTKSLTNAGYSVYRFDNRCHGRSAAPYVNNAIPRGQFDDWWNIESDIHQMVGTAHKENAHKKVFLLGHSMGGIAVQSYGIMYPGSVAGIVSTGGGTFANIDGPDTEGVTTITPDNLNFLARHALPQISQLLPMAQLTSFNGRLIKAAVKDPKSIRMPSGPLSAYIILPGYPGYGLCSDPAVRFDHWHRDPLYNHYMRLGLVEQMGVAEVYNVMNAHEFNAPTLIMHGENDGLVPSYFDVNWYNAINSKDKKIIQWHGLMHEIFNEPTKDQVIKTAVDWIDAHNK</sequence>
<dbReference type="InterPro" id="IPR022742">
    <property type="entry name" value="Hydrolase_4"/>
</dbReference>
<dbReference type="Pfam" id="PF12146">
    <property type="entry name" value="Hydrolase_4"/>
    <property type="match status" value="1"/>
</dbReference>
<reference evidence="2" key="1">
    <citation type="submission" date="2010-08" db="EMBL/GenBank/DDBJ databases">
        <authorList>
            <person name="Weinstock G."/>
            <person name="Sodergren E."/>
            <person name="Clifton S."/>
            <person name="Fulton L."/>
            <person name="Fulton B."/>
            <person name="Courtney L."/>
            <person name="Fronick C."/>
            <person name="Harrison M."/>
            <person name="Strong C."/>
            <person name="Farmer C."/>
            <person name="Delahaunty K."/>
            <person name="Markovic C."/>
            <person name="Hall O."/>
            <person name="Minx P."/>
            <person name="Tomlinson C."/>
            <person name="Mitreva M."/>
            <person name="Hou S."/>
            <person name="Chen J."/>
            <person name="Wollam A."/>
            <person name="Pepin K.H."/>
            <person name="Johnson M."/>
            <person name="Bhonagiri V."/>
            <person name="Zhang X."/>
            <person name="Suruliraj S."/>
            <person name="Warren W."/>
            <person name="Chinwalla A."/>
            <person name="Mardis E.R."/>
            <person name="Wilson R.K."/>
        </authorList>
    </citation>
    <scope>NUCLEOTIDE SEQUENCE [LARGE SCALE GENOMIC DNA]</scope>
    <source>
        <strain evidence="2">HL044PA1</strain>
    </source>
</reference>
<dbReference type="InterPro" id="IPR051044">
    <property type="entry name" value="MAG_DAG_Lipase"/>
</dbReference>
<evidence type="ECO:0000313" key="3">
    <source>
        <dbReference type="Proteomes" id="UP000003179"/>
    </source>
</evidence>
<keyword evidence="3" id="KW-1185">Reference proteome</keyword>
<gene>
    <name evidence="2" type="ORF">HMPREF9607_01878</name>
</gene>